<dbReference type="InParanoid" id="B8CED6"/>
<feature type="compositionally biased region" description="Polar residues" evidence="1">
    <location>
        <begin position="478"/>
        <end position="491"/>
    </location>
</feature>
<dbReference type="PANTHER" id="PTHR38149:SF1">
    <property type="entry name" value="ATPASE"/>
    <property type="match status" value="1"/>
</dbReference>
<dbReference type="Pfam" id="PF09818">
    <property type="entry name" value="ABC_ATPase"/>
    <property type="match status" value="2"/>
</dbReference>
<sequence length="789" mass="85602">MAMASSPASIPLNPSNEGWSASFHAFESDQFHEHHHHAHDDEGATNSSSSTDANGKGGGSITSSGAHGNNLPAGGTSGGLRAVEGIISASIPLAKLYTCHSDAIDAFTFSNCNEDDEDKKARRASTVALADYAARRLSRMLALRSPFGTPSISTINDAAAASSDNIADSSPRVILQTLSQAKHSTNETQTSRRQRRVRGGNGGGEEVPFVLERSDCFVVNGNRESTLQFFLHATIPKTNDTSNAFNATDILSASLSTILRQLQPQLSSNECFAHVATVVLQCRLRGMLQPPRHGRVVSTSNNDTTINSNSQTSKYLNAVAFLANSSLLPRKSGRSVKPMHSPPAVPFTSPKSEQLERVVNVEVGMFWRQFLRMDGSVKVGCGVDGDDRSGDGEDTTNNPTTVTMRGMIIPQGVTLIVGGGYHGKSTMLQALSVGVYDKIPGDGRERCVTHGDAVMSRAEDGRGGGVKDATKKKKSSSLDTTQFSTKDASGSTSQAANVMEALESRASALLVDEDVSAANFMARDGRMRAMIMDEPITPLLYRVNGLYLSKKHNVSTVVVVGGVGEWLDVADAVVLMKDYVAYDGLKKAQSVSYQFSYGHVQYGGRGVVHRLPWEVKEEKRPMVDNTDNGDNVEMEEEENAKPLTLSPLRRRPETSCIEGKFRDAAVHLLESRLWFYPDDGNQCRMDDCGDEDDGIVDMSKCSQLVGNASEQLYGCGICILWLLQASQRHPEEDLLELLHRLDHKLNDGGINALQMQMTIQLCYLDCNHPSLHTTCGKMLDLRTVHESTK</sequence>
<name>B8CED6_THAPS</name>
<evidence type="ECO:0000313" key="3">
    <source>
        <dbReference type="EMBL" id="EED88361.1"/>
    </source>
</evidence>
<feature type="region of interest" description="Disordered" evidence="1">
    <location>
        <begin position="181"/>
        <end position="205"/>
    </location>
</feature>
<proteinExistence type="predicted"/>
<dbReference type="EMBL" id="CM000651">
    <property type="protein sequence ID" value="EED88361.1"/>
    <property type="molecule type" value="Genomic_DNA"/>
</dbReference>
<dbReference type="AlphaFoldDB" id="B8CED6"/>
<evidence type="ECO:0000259" key="2">
    <source>
        <dbReference type="Pfam" id="PF09818"/>
    </source>
</evidence>
<feature type="domain" description="ATPase of the ABC class C-terminal" evidence="2">
    <location>
        <begin position="399"/>
        <end position="598"/>
    </location>
</feature>
<dbReference type="Proteomes" id="UP000001449">
    <property type="component" value="Chromosome 17"/>
</dbReference>
<dbReference type="KEGG" id="tps:THAPSDRAFT_25309"/>
<keyword evidence="4" id="KW-1185">Reference proteome</keyword>
<feature type="compositionally biased region" description="Polar residues" evidence="1">
    <location>
        <begin position="44"/>
        <end position="53"/>
    </location>
</feature>
<reference evidence="3 4" key="1">
    <citation type="journal article" date="2004" name="Science">
        <title>The genome of the diatom Thalassiosira pseudonana: ecology, evolution, and metabolism.</title>
        <authorList>
            <person name="Armbrust E.V."/>
            <person name="Berges J.A."/>
            <person name="Bowler C."/>
            <person name="Green B.R."/>
            <person name="Martinez D."/>
            <person name="Putnam N.H."/>
            <person name="Zhou S."/>
            <person name="Allen A.E."/>
            <person name="Apt K.E."/>
            <person name="Bechner M."/>
            <person name="Brzezinski M.A."/>
            <person name="Chaal B.K."/>
            <person name="Chiovitti A."/>
            <person name="Davis A.K."/>
            <person name="Demarest M.S."/>
            <person name="Detter J.C."/>
            <person name="Glavina T."/>
            <person name="Goodstein D."/>
            <person name="Hadi M.Z."/>
            <person name="Hellsten U."/>
            <person name="Hildebrand M."/>
            <person name="Jenkins B.D."/>
            <person name="Jurka J."/>
            <person name="Kapitonov V.V."/>
            <person name="Kroger N."/>
            <person name="Lau W.W."/>
            <person name="Lane T.W."/>
            <person name="Larimer F.W."/>
            <person name="Lippmeier J.C."/>
            <person name="Lucas S."/>
            <person name="Medina M."/>
            <person name="Montsant A."/>
            <person name="Obornik M."/>
            <person name="Parker M.S."/>
            <person name="Palenik B."/>
            <person name="Pazour G.J."/>
            <person name="Richardson P.M."/>
            <person name="Rynearson T.A."/>
            <person name="Saito M.A."/>
            <person name="Schwartz D.C."/>
            <person name="Thamatrakoln K."/>
            <person name="Valentin K."/>
            <person name="Vardi A."/>
            <person name="Wilkerson F.P."/>
            <person name="Rokhsar D.S."/>
        </authorList>
    </citation>
    <scope>NUCLEOTIDE SEQUENCE [LARGE SCALE GENOMIC DNA]</scope>
    <source>
        <strain evidence="3 4">CCMP1335</strain>
    </source>
</reference>
<feature type="compositionally biased region" description="Basic and acidic residues" evidence="1">
    <location>
        <begin position="31"/>
        <end position="42"/>
    </location>
</feature>
<feature type="region of interest" description="Disordered" evidence="1">
    <location>
        <begin position="382"/>
        <end position="401"/>
    </location>
</feature>
<dbReference type="InterPro" id="IPR046834">
    <property type="entry name" value="ABC_ATPase_C"/>
</dbReference>
<protein>
    <recommendedName>
        <fullName evidence="2">ATPase of the ABC class C-terminal domain-containing protein</fullName>
    </recommendedName>
</protein>
<accession>B8CED6</accession>
<feature type="region of interest" description="Disordered" evidence="1">
    <location>
        <begin position="31"/>
        <end position="72"/>
    </location>
</feature>
<dbReference type="RefSeq" id="XP_002294527.1">
    <property type="nucleotide sequence ID" value="XM_002294491.1"/>
</dbReference>
<dbReference type="PANTHER" id="PTHR38149">
    <property type="entry name" value="ATPASE"/>
    <property type="match status" value="1"/>
</dbReference>
<dbReference type="HOGENOM" id="CLU_355857_0_0_1"/>
<dbReference type="GeneID" id="7453090"/>
<dbReference type="PaxDb" id="35128-Thaps25309"/>
<evidence type="ECO:0000256" key="1">
    <source>
        <dbReference type="SAM" id="MobiDB-lite"/>
    </source>
</evidence>
<feature type="region of interest" description="Disordered" evidence="1">
    <location>
        <begin position="621"/>
        <end position="645"/>
    </location>
</feature>
<feature type="domain" description="ATPase of the ABC class C-terminal" evidence="2">
    <location>
        <begin position="316"/>
        <end position="356"/>
    </location>
</feature>
<feature type="region of interest" description="Disordered" evidence="1">
    <location>
        <begin position="453"/>
        <end position="491"/>
    </location>
</feature>
<dbReference type="InterPro" id="IPR019195">
    <property type="entry name" value="ABC_ATPase_put"/>
</dbReference>
<evidence type="ECO:0000313" key="4">
    <source>
        <dbReference type="Proteomes" id="UP000001449"/>
    </source>
</evidence>
<dbReference type="eggNOG" id="ENOG502QT9W">
    <property type="taxonomic scope" value="Eukaryota"/>
</dbReference>
<feature type="compositionally biased region" description="Polar residues" evidence="1">
    <location>
        <begin position="181"/>
        <end position="191"/>
    </location>
</feature>
<reference evidence="3 4" key="2">
    <citation type="journal article" date="2008" name="Nature">
        <title>The Phaeodactylum genome reveals the evolutionary history of diatom genomes.</title>
        <authorList>
            <person name="Bowler C."/>
            <person name="Allen A.E."/>
            <person name="Badger J.H."/>
            <person name="Grimwood J."/>
            <person name="Jabbari K."/>
            <person name="Kuo A."/>
            <person name="Maheswari U."/>
            <person name="Martens C."/>
            <person name="Maumus F."/>
            <person name="Otillar R.P."/>
            <person name="Rayko E."/>
            <person name="Salamov A."/>
            <person name="Vandepoele K."/>
            <person name="Beszteri B."/>
            <person name="Gruber A."/>
            <person name="Heijde M."/>
            <person name="Katinka M."/>
            <person name="Mock T."/>
            <person name="Valentin K."/>
            <person name="Verret F."/>
            <person name="Berges J.A."/>
            <person name="Brownlee C."/>
            <person name="Cadoret J.P."/>
            <person name="Chiovitti A."/>
            <person name="Choi C.J."/>
            <person name="Coesel S."/>
            <person name="De Martino A."/>
            <person name="Detter J.C."/>
            <person name="Durkin C."/>
            <person name="Falciatore A."/>
            <person name="Fournet J."/>
            <person name="Haruta M."/>
            <person name="Huysman M.J."/>
            <person name="Jenkins B.D."/>
            <person name="Jiroutova K."/>
            <person name="Jorgensen R.E."/>
            <person name="Joubert Y."/>
            <person name="Kaplan A."/>
            <person name="Kroger N."/>
            <person name="Kroth P.G."/>
            <person name="La Roche J."/>
            <person name="Lindquist E."/>
            <person name="Lommer M."/>
            <person name="Martin-Jezequel V."/>
            <person name="Lopez P.J."/>
            <person name="Lucas S."/>
            <person name="Mangogna M."/>
            <person name="McGinnis K."/>
            <person name="Medlin L.K."/>
            <person name="Montsant A."/>
            <person name="Oudot-Le Secq M.P."/>
            <person name="Napoli C."/>
            <person name="Obornik M."/>
            <person name="Parker M.S."/>
            <person name="Petit J.L."/>
            <person name="Porcel B.M."/>
            <person name="Poulsen N."/>
            <person name="Robison M."/>
            <person name="Rychlewski L."/>
            <person name="Rynearson T.A."/>
            <person name="Schmutz J."/>
            <person name="Shapiro H."/>
            <person name="Siaut M."/>
            <person name="Stanley M."/>
            <person name="Sussman M.R."/>
            <person name="Taylor A.R."/>
            <person name="Vardi A."/>
            <person name="von Dassow P."/>
            <person name="Vyverman W."/>
            <person name="Willis A."/>
            <person name="Wyrwicz L.S."/>
            <person name="Rokhsar D.S."/>
            <person name="Weissenbach J."/>
            <person name="Armbrust E.V."/>
            <person name="Green B.R."/>
            <person name="Van de Peer Y."/>
            <person name="Grigoriev I.V."/>
        </authorList>
    </citation>
    <scope>NUCLEOTIDE SEQUENCE [LARGE SCALE GENOMIC DNA]</scope>
    <source>
        <strain evidence="3 4">CCMP1335</strain>
    </source>
</reference>
<organism evidence="3 4">
    <name type="scientific">Thalassiosira pseudonana</name>
    <name type="common">Marine diatom</name>
    <name type="synonym">Cyclotella nana</name>
    <dbReference type="NCBI Taxonomy" id="35128"/>
    <lineage>
        <taxon>Eukaryota</taxon>
        <taxon>Sar</taxon>
        <taxon>Stramenopiles</taxon>
        <taxon>Ochrophyta</taxon>
        <taxon>Bacillariophyta</taxon>
        <taxon>Coscinodiscophyceae</taxon>
        <taxon>Thalassiosirophycidae</taxon>
        <taxon>Thalassiosirales</taxon>
        <taxon>Thalassiosiraceae</taxon>
        <taxon>Thalassiosira</taxon>
    </lineage>
</organism>
<gene>
    <name evidence="3" type="ORF">THAPSDRAFT_25309</name>
</gene>